<evidence type="ECO:0000259" key="1">
    <source>
        <dbReference type="Pfam" id="PF04937"/>
    </source>
</evidence>
<comment type="caution">
    <text evidence="2">The sequence shown here is derived from an EMBL/GenBank/DDBJ whole genome shotgun (WGS) entry which is preliminary data.</text>
</comment>
<feature type="non-terminal residue" evidence="2">
    <location>
        <position position="1"/>
    </location>
</feature>
<keyword evidence="3" id="KW-1185">Reference proteome</keyword>
<accession>A0AA38FRC7</accession>
<dbReference type="PANTHER" id="PTHR32166:SF123">
    <property type="entry name" value="BED-TYPE DOMAIN-CONTAINING PROTEIN"/>
    <property type="match status" value="1"/>
</dbReference>
<evidence type="ECO:0000313" key="2">
    <source>
        <dbReference type="EMBL" id="KAH9308769.1"/>
    </source>
</evidence>
<dbReference type="InterPro" id="IPR012337">
    <property type="entry name" value="RNaseH-like_sf"/>
</dbReference>
<dbReference type="Proteomes" id="UP000824469">
    <property type="component" value="Unassembled WGS sequence"/>
</dbReference>
<dbReference type="PANTHER" id="PTHR32166">
    <property type="entry name" value="OSJNBA0013A04.12 PROTEIN"/>
    <property type="match status" value="1"/>
</dbReference>
<protein>
    <recommendedName>
        <fullName evidence="1">DUF659 domain-containing protein</fullName>
    </recommendedName>
</protein>
<dbReference type="SUPFAM" id="SSF53098">
    <property type="entry name" value="Ribonuclease H-like"/>
    <property type="match status" value="1"/>
</dbReference>
<organism evidence="2 3">
    <name type="scientific">Taxus chinensis</name>
    <name type="common">Chinese yew</name>
    <name type="synonym">Taxus wallichiana var. chinensis</name>
    <dbReference type="NCBI Taxonomy" id="29808"/>
    <lineage>
        <taxon>Eukaryota</taxon>
        <taxon>Viridiplantae</taxon>
        <taxon>Streptophyta</taxon>
        <taxon>Embryophyta</taxon>
        <taxon>Tracheophyta</taxon>
        <taxon>Spermatophyta</taxon>
        <taxon>Pinopsida</taxon>
        <taxon>Pinidae</taxon>
        <taxon>Conifers II</taxon>
        <taxon>Cupressales</taxon>
        <taxon>Taxaceae</taxon>
        <taxon>Taxus</taxon>
    </lineage>
</organism>
<gene>
    <name evidence="2" type="ORF">KI387_036680</name>
</gene>
<dbReference type="InterPro" id="IPR007021">
    <property type="entry name" value="DUF659"/>
</dbReference>
<evidence type="ECO:0000313" key="3">
    <source>
        <dbReference type="Proteomes" id="UP000824469"/>
    </source>
</evidence>
<dbReference type="Pfam" id="PF04937">
    <property type="entry name" value="DUF659"/>
    <property type="match status" value="1"/>
</dbReference>
<dbReference type="EMBL" id="JAHRHJ020000007">
    <property type="protein sequence ID" value="KAH9308769.1"/>
    <property type="molecule type" value="Genomic_DNA"/>
</dbReference>
<reference evidence="2 3" key="1">
    <citation type="journal article" date="2021" name="Nat. Plants">
        <title>The Taxus genome provides insights into paclitaxel biosynthesis.</title>
        <authorList>
            <person name="Xiong X."/>
            <person name="Gou J."/>
            <person name="Liao Q."/>
            <person name="Li Y."/>
            <person name="Zhou Q."/>
            <person name="Bi G."/>
            <person name="Li C."/>
            <person name="Du R."/>
            <person name="Wang X."/>
            <person name="Sun T."/>
            <person name="Guo L."/>
            <person name="Liang H."/>
            <person name="Lu P."/>
            <person name="Wu Y."/>
            <person name="Zhang Z."/>
            <person name="Ro D.K."/>
            <person name="Shang Y."/>
            <person name="Huang S."/>
            <person name="Yan J."/>
        </authorList>
    </citation>
    <scope>NUCLEOTIDE SEQUENCE [LARGE SCALE GENOMIC DNA]</scope>
    <source>
        <strain evidence="2">Ta-2019</strain>
    </source>
</reference>
<proteinExistence type="predicted"/>
<name>A0AA38FRC7_TAXCH</name>
<dbReference type="AlphaFoldDB" id="A0AA38FRC7"/>
<sequence length="290" mass="32794">GGYDANIPFNVARSPYYQLMFDSIVAAGKGFKGPSMHDLRGSLLKKEVASIDEYLKGCKASWAKTGCTIMSDGWSDGKNRTIINFLASCPQGTMFLKSVDASDRVKDANLLFELLDEIVLEVGVENVVQIITDNASNYVLAGKMLEAKHKTIFWTPCAAHCIDLMLEDIGKKDWIKNTVEHGKSITKYIYNHSWVLNLMRKNTEGRELVRPAITRFATNFLTLQSLISQQQNLKRMFLSDEWNASKWSRKQDGKDTKKKLFDNLFWKKTAEIMKVAEPLVKVLRLVDGAN</sequence>
<feature type="domain" description="DUF659" evidence="1">
    <location>
        <begin position="34"/>
        <end position="185"/>
    </location>
</feature>
<dbReference type="OMA" id="YQPAVHE"/>